<evidence type="ECO:0000259" key="5">
    <source>
        <dbReference type="PROSITE" id="PS51898"/>
    </source>
</evidence>
<protein>
    <submittedName>
        <fullName evidence="6">Site-specific integrase</fullName>
    </submittedName>
</protein>
<keyword evidence="3" id="KW-0238">DNA-binding</keyword>
<dbReference type="Gene3D" id="1.10.150.130">
    <property type="match status" value="1"/>
</dbReference>
<dbReference type="EMBL" id="JADOBH010000004">
    <property type="protein sequence ID" value="MBF7957503.1"/>
    <property type="molecule type" value="Genomic_DNA"/>
</dbReference>
<dbReference type="Proteomes" id="UP000600307">
    <property type="component" value="Unassembled WGS sequence"/>
</dbReference>
<evidence type="ECO:0000256" key="3">
    <source>
        <dbReference type="ARBA" id="ARBA00023125"/>
    </source>
</evidence>
<gene>
    <name evidence="6" type="ORF">IV431_18235</name>
</gene>
<comment type="caution">
    <text evidence="6">The sequence shown here is derived from an EMBL/GenBank/DDBJ whole genome shotgun (WGS) entry which is preliminary data.</text>
</comment>
<name>A0ABS0DZE4_9GAMM</name>
<dbReference type="PROSITE" id="PS51898">
    <property type="entry name" value="TYR_RECOMBINASE"/>
    <property type="match status" value="1"/>
</dbReference>
<dbReference type="Pfam" id="PF22022">
    <property type="entry name" value="Phage_int_M"/>
    <property type="match status" value="1"/>
</dbReference>
<dbReference type="PANTHER" id="PTHR30629:SF2">
    <property type="entry name" value="PROPHAGE INTEGRASE INTS-RELATED"/>
    <property type="match status" value="1"/>
</dbReference>
<feature type="domain" description="Tyr recombinase" evidence="5">
    <location>
        <begin position="152"/>
        <end position="335"/>
    </location>
</feature>
<evidence type="ECO:0000256" key="4">
    <source>
        <dbReference type="ARBA" id="ARBA00023172"/>
    </source>
</evidence>
<keyword evidence="4" id="KW-0233">DNA recombination</keyword>
<evidence type="ECO:0000313" key="6">
    <source>
        <dbReference type="EMBL" id="MBF7957503.1"/>
    </source>
</evidence>
<dbReference type="InterPro" id="IPR053876">
    <property type="entry name" value="Phage_int_M"/>
</dbReference>
<organism evidence="6 7">
    <name type="scientific">Rahnella victoriana</name>
    <dbReference type="NCBI Taxonomy" id="1510570"/>
    <lineage>
        <taxon>Bacteria</taxon>
        <taxon>Pseudomonadati</taxon>
        <taxon>Pseudomonadota</taxon>
        <taxon>Gammaproteobacteria</taxon>
        <taxon>Enterobacterales</taxon>
        <taxon>Yersiniaceae</taxon>
        <taxon>Rahnella</taxon>
    </lineage>
</organism>
<dbReference type="InterPro" id="IPR002104">
    <property type="entry name" value="Integrase_catalytic"/>
</dbReference>
<evidence type="ECO:0000256" key="1">
    <source>
        <dbReference type="ARBA" id="ARBA00008857"/>
    </source>
</evidence>
<dbReference type="CDD" id="cd00801">
    <property type="entry name" value="INT_P4_C"/>
    <property type="match status" value="1"/>
</dbReference>
<dbReference type="InterPro" id="IPR013762">
    <property type="entry name" value="Integrase-like_cat_sf"/>
</dbReference>
<dbReference type="Gene3D" id="1.10.443.10">
    <property type="entry name" value="Intergrase catalytic core"/>
    <property type="match status" value="1"/>
</dbReference>
<dbReference type="InterPro" id="IPR050808">
    <property type="entry name" value="Phage_Integrase"/>
</dbReference>
<dbReference type="RefSeq" id="WP_119824287.1">
    <property type="nucleotide sequence ID" value="NZ_JADOBH010000004.1"/>
</dbReference>
<evidence type="ECO:0000313" key="7">
    <source>
        <dbReference type="Proteomes" id="UP000600307"/>
    </source>
</evidence>
<keyword evidence="7" id="KW-1185">Reference proteome</keyword>
<proteinExistence type="inferred from homology"/>
<dbReference type="Pfam" id="PF00589">
    <property type="entry name" value="Phage_integrase"/>
    <property type="match status" value="1"/>
</dbReference>
<dbReference type="SUPFAM" id="SSF56349">
    <property type="entry name" value="DNA breaking-rejoining enzymes"/>
    <property type="match status" value="1"/>
</dbReference>
<dbReference type="PANTHER" id="PTHR30629">
    <property type="entry name" value="PROPHAGE INTEGRASE"/>
    <property type="match status" value="1"/>
</dbReference>
<keyword evidence="2" id="KW-0229">DNA integration</keyword>
<sequence>MNNAGSATTAETEFAAENVGRHVLAYLQKIKMTPLAKLDDFDEEGNATVGQVINIWIRLSLILTRRRPEIAVSSLMKHVLPVIGEVPLNKMTRLRLNRLFNVLLAEGKISEAKRVFALCKQFFGWAETQGYLTHSPLSSMKRRDVGGRNTPPRERALTDAEIWIFWHGLDLWDISEQCRWALRLCLLTARRPDEVVRARKEEFHLRIGLWRQGTRNKSARDHSLPLTPLMITCINALISASPGESPWLVPSPLDAQKPLSRGAVTQVIRRMLRAERGLGIDAFTTRDLRRTARSKLSSLNVPNDVARKIMNHSLEGIDRVYDTHDYLPQMKQALDAFSDNIQGIIDAPNYLDLRHQFEGESLQVHESSLLYMER</sequence>
<dbReference type="InterPro" id="IPR010998">
    <property type="entry name" value="Integrase_recombinase_N"/>
</dbReference>
<dbReference type="InterPro" id="IPR011010">
    <property type="entry name" value="DNA_brk_join_enz"/>
</dbReference>
<evidence type="ECO:0000256" key="2">
    <source>
        <dbReference type="ARBA" id="ARBA00022908"/>
    </source>
</evidence>
<accession>A0ABS0DZE4</accession>
<reference evidence="6 7" key="1">
    <citation type="submission" date="2020-11" db="EMBL/GenBank/DDBJ databases">
        <title>Taxonomic investigation of Rahnella spp.</title>
        <authorList>
            <person name="Lee S.D."/>
        </authorList>
    </citation>
    <scope>NUCLEOTIDE SEQUENCE [LARGE SCALE GENOMIC DNA]</scope>
    <source>
        <strain evidence="6 7">SAP-10</strain>
    </source>
</reference>
<comment type="similarity">
    <text evidence="1">Belongs to the 'phage' integrase family.</text>
</comment>